<comment type="similarity">
    <text evidence="1 9">Belongs to the peptidase S11 family.</text>
</comment>
<dbReference type="Gene3D" id="3.40.710.10">
    <property type="entry name" value="DD-peptidase/beta-lactamase superfamily"/>
    <property type="match status" value="1"/>
</dbReference>
<name>A0A075V5X1_9PSEU</name>
<keyword evidence="4" id="KW-0133">Cell shape</keyword>
<evidence type="ECO:0000256" key="2">
    <source>
        <dbReference type="ARBA" id="ARBA00022729"/>
    </source>
</evidence>
<dbReference type="EMBL" id="CP008953">
    <property type="protein sequence ID" value="AIG79871.1"/>
    <property type="molecule type" value="Genomic_DNA"/>
</dbReference>
<feature type="region of interest" description="Disordered" evidence="10">
    <location>
        <begin position="45"/>
        <end position="83"/>
    </location>
</feature>
<dbReference type="PANTHER" id="PTHR21581">
    <property type="entry name" value="D-ALANYL-D-ALANINE CARBOXYPEPTIDASE"/>
    <property type="match status" value="1"/>
</dbReference>
<evidence type="ECO:0000256" key="5">
    <source>
        <dbReference type="ARBA" id="ARBA00022984"/>
    </source>
</evidence>
<keyword evidence="3" id="KW-0378">Hydrolase</keyword>
<dbReference type="AlphaFoldDB" id="A0A075V5X1"/>
<evidence type="ECO:0000256" key="3">
    <source>
        <dbReference type="ARBA" id="ARBA00022801"/>
    </source>
</evidence>
<evidence type="ECO:0000256" key="1">
    <source>
        <dbReference type="ARBA" id="ARBA00007164"/>
    </source>
</evidence>
<keyword evidence="2 12" id="KW-0732">Signal</keyword>
<feature type="chain" id="PRO_5001710947" evidence="12">
    <location>
        <begin position="45"/>
        <end position="429"/>
    </location>
</feature>
<dbReference type="STRING" id="208439.AJAP_35320"/>
<dbReference type="InterPro" id="IPR018044">
    <property type="entry name" value="Peptidase_S11"/>
</dbReference>
<dbReference type="PANTHER" id="PTHR21581:SF33">
    <property type="entry name" value="D-ALANYL-D-ALANINE CARBOXYPEPTIDASE DACB"/>
    <property type="match status" value="1"/>
</dbReference>
<evidence type="ECO:0000256" key="8">
    <source>
        <dbReference type="PIRSR" id="PIRSR618044-2"/>
    </source>
</evidence>
<feature type="active site" evidence="7">
    <location>
        <position position="195"/>
    </location>
</feature>
<sequence>MRMPLSMQRARRRYIARVHSAISRSLLVLVSGVLALAVTPVATAAPKPPAQAQPCANKTTPPPPIDTSEKPRPGEAAPEPLPVPPVPVGGDRMAECGLVLPKRALNPPEGNTSASWVLQDLDNGDIIAAKDPHARQRPASLIKVLLGLVVVTELPPNKSIVPTKEDAEQECTCMGIAAGGQYTVDQLLHGLLMHSGNDAAHALSTVLGGVDATVAKMNALATRIGATDTRAATPSGLDGPGMSTSAYDMSLIFHYAMKKPEFAKVVKTKSFEIPPTAGKPLITIYNDNKLLGSYPGFTGGKTGFTDDARHTYAGSAVQNGHRIGVVMLRAEQRPTRVVEQAAKLLDYGIALREAKAESVGRIEYRSPETANADPANATPNGDGASNSGAAAAAEDPFGVTGWIITLVVFLIIVASFVVGHQRKKAMAGE</sequence>
<evidence type="ECO:0000256" key="6">
    <source>
        <dbReference type="ARBA" id="ARBA00023316"/>
    </source>
</evidence>
<dbReference type="InterPro" id="IPR012338">
    <property type="entry name" value="Beta-lactam/transpept-like"/>
</dbReference>
<proteinExistence type="inferred from homology"/>
<evidence type="ECO:0000313" key="14">
    <source>
        <dbReference type="EMBL" id="AIG79871.1"/>
    </source>
</evidence>
<feature type="compositionally biased region" description="Low complexity" evidence="10">
    <location>
        <begin position="369"/>
        <end position="390"/>
    </location>
</feature>
<protein>
    <submittedName>
        <fullName evidence="14">Conserved putative secreted protein</fullName>
    </submittedName>
</protein>
<evidence type="ECO:0000259" key="13">
    <source>
        <dbReference type="Pfam" id="PF00768"/>
    </source>
</evidence>
<accession>A0A075V5X1</accession>
<reference evidence="14 15" key="1">
    <citation type="journal article" date="2014" name="J. Biotechnol.">
        <title>Complete genome sequence of the actinobacterium Amycolatopsis japonica MG417-CF17(T) (=DSM 44213T) producing (S,S)-N,N'-ethylenediaminedisuccinic acid.</title>
        <authorList>
            <person name="Stegmann E."/>
            <person name="Albersmeier A."/>
            <person name="Spohn M."/>
            <person name="Gert H."/>
            <person name="Weber T."/>
            <person name="Wohlleben W."/>
            <person name="Kalinowski J."/>
            <person name="Ruckert C."/>
        </authorList>
    </citation>
    <scope>NUCLEOTIDE SEQUENCE [LARGE SCALE GENOMIC DNA]</scope>
    <source>
        <strain evidence="15">MG417-CF17 (DSM 44213)</strain>
    </source>
</reference>
<dbReference type="HOGENOM" id="CLU_027070_3_0_11"/>
<feature type="signal peptide" evidence="12">
    <location>
        <begin position="1"/>
        <end position="44"/>
    </location>
</feature>
<dbReference type="InterPro" id="IPR001967">
    <property type="entry name" value="Peptidase_S11_N"/>
</dbReference>
<dbReference type="GO" id="GO:0008360">
    <property type="term" value="P:regulation of cell shape"/>
    <property type="evidence" value="ECO:0007669"/>
    <property type="project" value="UniProtKB-KW"/>
</dbReference>
<feature type="binding site" evidence="8">
    <location>
        <position position="301"/>
    </location>
    <ligand>
        <name>substrate</name>
    </ligand>
</feature>
<feature type="region of interest" description="Disordered" evidence="10">
    <location>
        <begin position="362"/>
        <end position="390"/>
    </location>
</feature>
<dbReference type="eggNOG" id="COG1686">
    <property type="taxonomic scope" value="Bacteria"/>
</dbReference>
<organism evidence="14 15">
    <name type="scientific">Amycolatopsis japonica</name>
    <dbReference type="NCBI Taxonomy" id="208439"/>
    <lineage>
        <taxon>Bacteria</taxon>
        <taxon>Bacillati</taxon>
        <taxon>Actinomycetota</taxon>
        <taxon>Actinomycetes</taxon>
        <taxon>Pseudonocardiales</taxon>
        <taxon>Pseudonocardiaceae</taxon>
        <taxon>Amycolatopsis</taxon>
        <taxon>Amycolatopsis japonica group</taxon>
    </lineage>
</organism>
<feature type="active site" description="Acyl-ester intermediate" evidence="7">
    <location>
        <position position="140"/>
    </location>
</feature>
<keyword evidence="11" id="KW-0812">Transmembrane</keyword>
<gene>
    <name evidence="14" type="ORF">AJAP_35320</name>
</gene>
<evidence type="ECO:0000256" key="10">
    <source>
        <dbReference type="SAM" id="MobiDB-lite"/>
    </source>
</evidence>
<dbReference type="PRINTS" id="PR00725">
    <property type="entry name" value="DADACBPTASE1"/>
</dbReference>
<dbReference type="GO" id="GO:0006508">
    <property type="term" value="P:proteolysis"/>
    <property type="evidence" value="ECO:0007669"/>
    <property type="project" value="InterPro"/>
</dbReference>
<keyword evidence="5" id="KW-0573">Peptidoglycan synthesis</keyword>
<dbReference type="GO" id="GO:0071555">
    <property type="term" value="P:cell wall organization"/>
    <property type="evidence" value="ECO:0007669"/>
    <property type="project" value="UniProtKB-KW"/>
</dbReference>
<evidence type="ECO:0000313" key="15">
    <source>
        <dbReference type="Proteomes" id="UP000028492"/>
    </source>
</evidence>
<dbReference type="SUPFAM" id="SSF56601">
    <property type="entry name" value="beta-lactamase/transpeptidase-like"/>
    <property type="match status" value="1"/>
</dbReference>
<keyword evidence="11" id="KW-0472">Membrane</keyword>
<feature type="domain" description="Peptidase S11 D-alanyl-D-alanine carboxypeptidase A N-terminal" evidence="13">
    <location>
        <begin position="111"/>
        <end position="330"/>
    </location>
</feature>
<dbReference type="GO" id="GO:0009252">
    <property type="term" value="P:peptidoglycan biosynthetic process"/>
    <property type="evidence" value="ECO:0007669"/>
    <property type="project" value="UniProtKB-KW"/>
</dbReference>
<feature type="transmembrane region" description="Helical" evidence="11">
    <location>
        <begin position="399"/>
        <end position="419"/>
    </location>
</feature>
<evidence type="ECO:0000256" key="7">
    <source>
        <dbReference type="PIRSR" id="PIRSR618044-1"/>
    </source>
</evidence>
<evidence type="ECO:0000256" key="4">
    <source>
        <dbReference type="ARBA" id="ARBA00022960"/>
    </source>
</evidence>
<dbReference type="KEGG" id="aja:AJAP_35320"/>
<dbReference type="GO" id="GO:0009002">
    <property type="term" value="F:serine-type D-Ala-D-Ala carboxypeptidase activity"/>
    <property type="evidence" value="ECO:0007669"/>
    <property type="project" value="InterPro"/>
</dbReference>
<feature type="active site" description="Proton acceptor" evidence="7">
    <location>
        <position position="143"/>
    </location>
</feature>
<keyword evidence="11" id="KW-1133">Transmembrane helix</keyword>
<evidence type="ECO:0000256" key="12">
    <source>
        <dbReference type="SAM" id="SignalP"/>
    </source>
</evidence>
<evidence type="ECO:0000256" key="11">
    <source>
        <dbReference type="SAM" id="Phobius"/>
    </source>
</evidence>
<dbReference type="Pfam" id="PF00768">
    <property type="entry name" value="Peptidase_S11"/>
    <property type="match status" value="1"/>
</dbReference>
<keyword evidence="6" id="KW-0961">Cell wall biogenesis/degradation</keyword>
<dbReference type="Proteomes" id="UP000028492">
    <property type="component" value="Chromosome"/>
</dbReference>
<keyword evidence="15" id="KW-1185">Reference proteome</keyword>
<evidence type="ECO:0000256" key="9">
    <source>
        <dbReference type="RuleBase" id="RU004016"/>
    </source>
</evidence>